<protein>
    <submittedName>
        <fullName evidence="6">Cytochrome c</fullName>
    </submittedName>
</protein>
<evidence type="ECO:0000256" key="4">
    <source>
        <dbReference type="PROSITE-ProRule" id="PRU00433"/>
    </source>
</evidence>
<dbReference type="Pfam" id="PF23500">
    <property type="entry name" value="DUF7133"/>
    <property type="match status" value="1"/>
</dbReference>
<dbReference type="Gene3D" id="1.10.760.10">
    <property type="entry name" value="Cytochrome c-like domain"/>
    <property type="match status" value="1"/>
</dbReference>
<dbReference type="GO" id="GO:0009055">
    <property type="term" value="F:electron transfer activity"/>
    <property type="evidence" value="ECO:0007669"/>
    <property type="project" value="InterPro"/>
</dbReference>
<evidence type="ECO:0000256" key="1">
    <source>
        <dbReference type="ARBA" id="ARBA00022617"/>
    </source>
</evidence>
<feature type="domain" description="Cytochrome c" evidence="5">
    <location>
        <begin position="985"/>
        <end position="1116"/>
    </location>
</feature>
<keyword evidence="1 4" id="KW-0349">Heme</keyword>
<dbReference type="PANTHER" id="PTHR33546:SF1">
    <property type="entry name" value="LARGE, MULTIFUNCTIONAL SECRETED PROTEIN"/>
    <property type="match status" value="1"/>
</dbReference>
<evidence type="ECO:0000256" key="3">
    <source>
        <dbReference type="ARBA" id="ARBA00023004"/>
    </source>
</evidence>
<dbReference type="GO" id="GO:0046872">
    <property type="term" value="F:metal ion binding"/>
    <property type="evidence" value="ECO:0007669"/>
    <property type="project" value="UniProtKB-KW"/>
</dbReference>
<dbReference type="InterPro" id="IPR013427">
    <property type="entry name" value="Haem-bd_dom_put"/>
</dbReference>
<organism evidence="6 7">
    <name type="scientific">Gimesia chilikensis</name>
    <dbReference type="NCBI Taxonomy" id="2605989"/>
    <lineage>
        <taxon>Bacteria</taxon>
        <taxon>Pseudomonadati</taxon>
        <taxon>Planctomycetota</taxon>
        <taxon>Planctomycetia</taxon>
        <taxon>Planctomycetales</taxon>
        <taxon>Planctomycetaceae</taxon>
        <taxon>Gimesia</taxon>
    </lineage>
</organism>
<evidence type="ECO:0000313" key="6">
    <source>
        <dbReference type="EMBL" id="QDT22794.1"/>
    </source>
</evidence>
<evidence type="ECO:0000313" key="7">
    <source>
        <dbReference type="Proteomes" id="UP000320421"/>
    </source>
</evidence>
<dbReference type="InterPro" id="IPR055557">
    <property type="entry name" value="DUF7133"/>
</dbReference>
<dbReference type="PANTHER" id="PTHR33546">
    <property type="entry name" value="LARGE, MULTIFUNCTIONAL SECRETED PROTEIN-RELATED"/>
    <property type="match status" value="1"/>
</dbReference>
<dbReference type="Pfam" id="PF13646">
    <property type="entry name" value="HEAT_2"/>
    <property type="match status" value="1"/>
</dbReference>
<dbReference type="SUPFAM" id="SSF46626">
    <property type="entry name" value="Cytochrome c"/>
    <property type="match status" value="1"/>
</dbReference>
<dbReference type="AlphaFoldDB" id="A0A517PTT9"/>
<dbReference type="RefSeq" id="WP_145189222.1">
    <property type="nucleotide sequence ID" value="NZ_CP036266.1"/>
</dbReference>
<dbReference type="InterPro" id="IPR009056">
    <property type="entry name" value="Cyt_c-like_dom"/>
</dbReference>
<keyword evidence="7" id="KW-1185">Reference proteome</keyword>
<dbReference type="InterPro" id="IPR011041">
    <property type="entry name" value="Quinoprot_gluc/sorb_DH_b-prop"/>
</dbReference>
<accession>A0A517PTT9</accession>
<gene>
    <name evidence="6" type="ORF">HG66A1_46050</name>
</gene>
<reference evidence="6 7" key="1">
    <citation type="submission" date="2019-02" db="EMBL/GenBank/DDBJ databases">
        <title>Deep-cultivation of Planctomycetes and their phenomic and genomic characterization uncovers novel biology.</title>
        <authorList>
            <person name="Wiegand S."/>
            <person name="Jogler M."/>
            <person name="Boedeker C."/>
            <person name="Pinto D."/>
            <person name="Vollmers J."/>
            <person name="Rivas-Marin E."/>
            <person name="Kohn T."/>
            <person name="Peeters S.H."/>
            <person name="Heuer A."/>
            <person name="Rast P."/>
            <person name="Oberbeckmann S."/>
            <person name="Bunk B."/>
            <person name="Jeske O."/>
            <person name="Meyerdierks A."/>
            <person name="Storesund J.E."/>
            <person name="Kallscheuer N."/>
            <person name="Luecker S."/>
            <person name="Lage O.M."/>
            <person name="Pohl T."/>
            <person name="Merkel B.J."/>
            <person name="Hornburger P."/>
            <person name="Mueller R.-W."/>
            <person name="Bruemmer F."/>
            <person name="Labrenz M."/>
            <person name="Spormann A.M."/>
            <person name="Op den Camp H."/>
            <person name="Overmann J."/>
            <person name="Amann R."/>
            <person name="Jetten M.S.M."/>
            <person name="Mascher T."/>
            <person name="Medema M.H."/>
            <person name="Devos D.P."/>
            <person name="Kaster A.-K."/>
            <person name="Ovreas L."/>
            <person name="Rohde M."/>
            <person name="Galperin M.Y."/>
            <person name="Jogler C."/>
        </authorList>
    </citation>
    <scope>NUCLEOTIDE SEQUENCE [LARGE SCALE GENOMIC DNA]</scope>
    <source>
        <strain evidence="6 7">HG66A1</strain>
    </source>
</reference>
<sequence>MRLFTIRRAVRRTGNRFAIWFLCLFVGAETLVAQTKPADSFAGLKVPEGFRATLYADDDLAHDIYSMTVDSLGRVVVSGPGYVRILIDEDQDGVADSFKQFADGPASGAQGMYFLGRDLLCTGDAGLIRYRDQVGDDRADGKPDVFLRTRTGGEHNTHSIQKGPDGWWYLLLGNTTGINEKYITLDNSPVKKPYAGTLMRLTPDLTKGEVRADGFRNAYDFTFSANGDVFTYDSDGERDISLPWYRPTRVFHVLPGSNAGWRSRSWKRPDTFLDMPPAVAAFHRGSPTGVSCYRHRSFPAEYQGALFVADWTFGRVHAIPLENYDGSYATEPTEFITGVGQFGFAPTDLAIGAEGALYVSVGGRGTRGSVFRIDYVGPVVAQKPNLADVEEAPVADSTATPAELDACLSAPQPLSSWSREAWLPLLKQLQPEDFYRAALDSGRPEDQRIRAIEIVTEQLGGFPDRIVERLILDQSERVRARLAWSLAYHDQPTRKAEWLNALLKDDSALVARFALETLMQLGDQIDQSQCLDGLQQTLGATARYVRQTAARAAATLNAEDFQTLSERIGPDEGAALMTLGYATVIKQGGGVVPLAVRTGITVFEGDYQTDLRLDALRLIQLGLGDLGPPTKMAAVFDGYANGVDLSDHERHLDPIRIRLMQAFPSSHEILDHELARVLAMLAPYNPKLLDRILAKITDDTDPVTDIHYLIVAARIPSDRSREQSKKIASALVHIDEKLIRFKLPQDTNWDDRFRELYSQLVKIDADLPRQIVEQPDFGLPGHVLFLSQLPPQFLGKAIEAFERKIEASPDFQWNSDVIFVFGESTKPAHREMIRDLYDDFALQPAVLAVLAAQPEEQDRDKFIAGLESSQIEVLEACVKALEKLSPPQQPEETVKLFATLRRLGHDKREKNLQARIIPLLQRWTGQQFGQVSDLADTDKARALVQAWEEWIAKTYPQVYQMVLQQGGEEAEKLNAVLATVDWETGSKERGEALFRKRACIQCHGNRSALGPALTGVARRFSREDLFTAIVSPNRDVSPRYQTTIVGTVDGKVYTGLVVYRSVDGLTLRDSNNQTTRIEADEIDFENKKSTSLMPTGLLKDLTPQDLADLNAYLQSL</sequence>
<dbReference type="Gene3D" id="2.120.10.30">
    <property type="entry name" value="TolB, C-terminal domain"/>
    <property type="match status" value="1"/>
</dbReference>
<dbReference type="PROSITE" id="PS51007">
    <property type="entry name" value="CYTC"/>
    <property type="match status" value="1"/>
</dbReference>
<dbReference type="NCBIfam" id="TIGR02603">
    <property type="entry name" value="CxxCH_TIGR02603"/>
    <property type="match status" value="1"/>
</dbReference>
<dbReference type="InterPro" id="IPR011989">
    <property type="entry name" value="ARM-like"/>
</dbReference>
<keyword evidence="3 4" id="KW-0408">Iron</keyword>
<dbReference type="Gene3D" id="1.25.10.10">
    <property type="entry name" value="Leucine-rich Repeat Variant"/>
    <property type="match status" value="1"/>
</dbReference>
<dbReference type="OrthoDB" id="223239at2"/>
<dbReference type="SUPFAM" id="SSF48371">
    <property type="entry name" value="ARM repeat"/>
    <property type="match status" value="2"/>
</dbReference>
<evidence type="ECO:0000256" key="2">
    <source>
        <dbReference type="ARBA" id="ARBA00022723"/>
    </source>
</evidence>
<dbReference type="SUPFAM" id="SSF50952">
    <property type="entry name" value="Soluble quinoprotein glucose dehydrogenase"/>
    <property type="match status" value="1"/>
</dbReference>
<dbReference type="EMBL" id="CP036266">
    <property type="protein sequence ID" value="QDT22794.1"/>
    <property type="molecule type" value="Genomic_DNA"/>
</dbReference>
<name>A0A517PTT9_9PLAN</name>
<keyword evidence="2 4" id="KW-0479">Metal-binding</keyword>
<dbReference type="InterPro" id="IPR036909">
    <property type="entry name" value="Cyt_c-like_dom_sf"/>
</dbReference>
<dbReference type="InterPro" id="IPR016024">
    <property type="entry name" value="ARM-type_fold"/>
</dbReference>
<dbReference type="Proteomes" id="UP000320421">
    <property type="component" value="Chromosome"/>
</dbReference>
<dbReference type="GO" id="GO:0020037">
    <property type="term" value="F:heme binding"/>
    <property type="evidence" value="ECO:0007669"/>
    <property type="project" value="InterPro"/>
</dbReference>
<proteinExistence type="predicted"/>
<evidence type="ECO:0000259" key="5">
    <source>
        <dbReference type="PROSITE" id="PS51007"/>
    </source>
</evidence>
<dbReference type="InterPro" id="IPR011042">
    <property type="entry name" value="6-blade_b-propeller_TolB-like"/>
</dbReference>